<protein>
    <submittedName>
        <fullName evidence="2">Uncharacterized protein</fullName>
    </submittedName>
</protein>
<dbReference type="VEuPathDB" id="FungiDB:MGG_15816"/>
<dbReference type="GeneID" id="12985538"/>
<gene>
    <name evidence="2" type="ORF">MGG_15816</name>
</gene>
<dbReference type="Proteomes" id="UP000009058">
    <property type="component" value="Chromosome 2"/>
</dbReference>
<dbReference type="EMBL" id="CM001232">
    <property type="protein sequence ID" value="EHA55254.1"/>
    <property type="molecule type" value="Genomic_DNA"/>
</dbReference>
<name>G4MYB9_PYRO7</name>
<dbReference type="InParanoid" id="G4MYB9"/>
<dbReference type="KEGG" id="mgr:MGG_15816"/>
<sequence length="59" mass="6436">MFATITVAARAGPSSVPRTHWQSRSTTQTGCLQVIEEGNARRGMSTGSLFRLHKETDDS</sequence>
<feature type="region of interest" description="Disordered" evidence="1">
    <location>
        <begin position="1"/>
        <end position="59"/>
    </location>
</feature>
<proteinExistence type="predicted"/>
<dbReference type="AlphaFoldDB" id="G4MYB9"/>
<reference evidence="2 3" key="1">
    <citation type="journal article" date="2005" name="Nature">
        <title>The genome sequence of the rice blast fungus Magnaporthe grisea.</title>
        <authorList>
            <person name="Dean R.A."/>
            <person name="Talbot N.J."/>
            <person name="Ebbole D.J."/>
            <person name="Farman M.L."/>
            <person name="Mitchell T.K."/>
            <person name="Orbach M.J."/>
            <person name="Thon M."/>
            <person name="Kulkarni R."/>
            <person name="Xu J.R."/>
            <person name="Pan H."/>
            <person name="Read N.D."/>
            <person name="Lee Y.H."/>
            <person name="Carbone I."/>
            <person name="Brown D."/>
            <person name="Oh Y.Y."/>
            <person name="Donofrio N."/>
            <person name="Jeong J.S."/>
            <person name="Soanes D.M."/>
            <person name="Djonovic S."/>
            <person name="Kolomiets E."/>
            <person name="Rehmeyer C."/>
            <person name="Li W."/>
            <person name="Harding M."/>
            <person name="Kim S."/>
            <person name="Lebrun M.H."/>
            <person name="Bohnert H."/>
            <person name="Coughlan S."/>
            <person name="Butler J."/>
            <person name="Calvo S."/>
            <person name="Ma L.J."/>
            <person name="Nicol R."/>
            <person name="Purcell S."/>
            <person name="Nusbaum C."/>
            <person name="Galagan J.E."/>
            <person name="Birren B.W."/>
        </authorList>
    </citation>
    <scope>NUCLEOTIDE SEQUENCE [LARGE SCALE GENOMIC DNA]</scope>
    <source>
        <strain evidence="3">70-15 / ATCC MYA-4617 / FGSC 8958</strain>
    </source>
</reference>
<dbReference type="RefSeq" id="XP_003715061.1">
    <property type="nucleotide sequence ID" value="XM_003715013.1"/>
</dbReference>
<feature type="compositionally biased region" description="Polar residues" evidence="1">
    <location>
        <begin position="16"/>
        <end position="31"/>
    </location>
</feature>
<evidence type="ECO:0000256" key="1">
    <source>
        <dbReference type="SAM" id="MobiDB-lite"/>
    </source>
</evidence>
<dbReference type="HOGENOM" id="CLU_2961261_0_0_1"/>
<organism evidence="2 3">
    <name type="scientific">Pyricularia oryzae (strain 70-15 / ATCC MYA-4617 / FGSC 8958)</name>
    <name type="common">Rice blast fungus</name>
    <name type="synonym">Magnaporthe oryzae</name>
    <dbReference type="NCBI Taxonomy" id="242507"/>
    <lineage>
        <taxon>Eukaryota</taxon>
        <taxon>Fungi</taxon>
        <taxon>Dikarya</taxon>
        <taxon>Ascomycota</taxon>
        <taxon>Pezizomycotina</taxon>
        <taxon>Sordariomycetes</taxon>
        <taxon>Sordariomycetidae</taxon>
        <taxon>Magnaporthales</taxon>
        <taxon>Pyriculariaceae</taxon>
        <taxon>Pyricularia</taxon>
    </lineage>
</organism>
<evidence type="ECO:0000313" key="2">
    <source>
        <dbReference type="EMBL" id="EHA55254.1"/>
    </source>
</evidence>
<keyword evidence="3" id="KW-1185">Reference proteome</keyword>
<evidence type="ECO:0000313" key="3">
    <source>
        <dbReference type="Proteomes" id="UP000009058"/>
    </source>
</evidence>
<accession>G4MYB9</accession>
<reference key="2">
    <citation type="submission" date="2011-05" db="EMBL/GenBank/DDBJ databases">
        <title>The Genome Sequence of Magnaporthe oryzae 70-15.</title>
        <authorList>
            <consortium name="The Broad Institute Genome Sequencing Platform"/>
            <person name="Ma L.-J."/>
            <person name="Dead R."/>
            <person name="Young S.K."/>
            <person name="Zeng Q."/>
            <person name="Gargeya S."/>
            <person name="Fitzgerald M."/>
            <person name="Haas B."/>
            <person name="Abouelleil A."/>
            <person name="Alvarado L."/>
            <person name="Arachchi H.M."/>
            <person name="Berlin A."/>
            <person name="Brown A."/>
            <person name="Chapman S.B."/>
            <person name="Chen Z."/>
            <person name="Dunbar C."/>
            <person name="Freedman E."/>
            <person name="Gearin G."/>
            <person name="Gellesch M."/>
            <person name="Goldberg J."/>
            <person name="Griggs A."/>
            <person name="Gujja S."/>
            <person name="Heiman D."/>
            <person name="Howarth C."/>
            <person name="Larson L."/>
            <person name="Lui A."/>
            <person name="MacDonald P.J.P."/>
            <person name="Mehta T."/>
            <person name="Montmayeur A."/>
            <person name="Murphy C."/>
            <person name="Neiman D."/>
            <person name="Pearson M."/>
            <person name="Priest M."/>
            <person name="Roberts A."/>
            <person name="Saif S."/>
            <person name="Shea T."/>
            <person name="Shenoy N."/>
            <person name="Sisk P."/>
            <person name="Stolte C."/>
            <person name="Sykes S."/>
            <person name="Yandava C."/>
            <person name="Wortman J."/>
            <person name="Nusbaum C."/>
            <person name="Birren B."/>
        </authorList>
    </citation>
    <scope>NUCLEOTIDE SEQUENCE</scope>
    <source>
        <strain>70-15</strain>
    </source>
</reference>